<accession>A0A0S4U583</accession>
<dbReference type="SMART" id="SM00345">
    <property type="entry name" value="HTH_GNTR"/>
    <property type="match status" value="1"/>
</dbReference>
<evidence type="ECO:0000313" key="4">
    <source>
        <dbReference type="EMBL" id="CUV17412.1"/>
    </source>
</evidence>
<dbReference type="InterPro" id="IPR036390">
    <property type="entry name" value="WH_DNA-bd_sf"/>
</dbReference>
<dbReference type="EMBL" id="LN899821">
    <property type="protein sequence ID" value="CUV17412.1"/>
    <property type="molecule type" value="Genomic_DNA"/>
</dbReference>
<keyword evidence="2" id="KW-0238">DNA-binding</keyword>
<dbReference type="Gene3D" id="1.10.10.10">
    <property type="entry name" value="Winged helix-like DNA-binding domain superfamily/Winged helix DNA-binding domain"/>
    <property type="match status" value="1"/>
</dbReference>
<name>A0A0S4U583_RALSL</name>
<dbReference type="AlphaFoldDB" id="A0A0S4U583"/>
<proteinExistence type="predicted"/>
<reference evidence="4" key="1">
    <citation type="submission" date="2015-10" db="EMBL/GenBank/DDBJ databases">
        <authorList>
            <person name="Gilbert D.G."/>
        </authorList>
    </citation>
    <scope>NUCLEOTIDE SEQUENCE</scope>
    <source>
        <strain evidence="4">Phyl III-seqv23</strain>
    </source>
</reference>
<dbReference type="GO" id="GO:0003677">
    <property type="term" value="F:DNA binding"/>
    <property type="evidence" value="ECO:0007669"/>
    <property type="project" value="UniProtKB-KW"/>
</dbReference>
<organism evidence="4">
    <name type="scientific">Ralstonia solanacearum</name>
    <name type="common">Pseudomonas solanacearum</name>
    <dbReference type="NCBI Taxonomy" id="305"/>
    <lineage>
        <taxon>Bacteria</taxon>
        <taxon>Pseudomonadati</taxon>
        <taxon>Pseudomonadota</taxon>
        <taxon>Betaproteobacteria</taxon>
        <taxon>Burkholderiales</taxon>
        <taxon>Burkholderiaceae</taxon>
        <taxon>Ralstonia</taxon>
        <taxon>Ralstonia solanacearum species complex</taxon>
    </lineage>
</organism>
<dbReference type="InterPro" id="IPR036388">
    <property type="entry name" value="WH-like_DNA-bd_sf"/>
</dbReference>
<gene>
    <name evidence="4" type="ORF">PSS4_v1_310007</name>
</gene>
<evidence type="ECO:0000256" key="3">
    <source>
        <dbReference type="ARBA" id="ARBA00023163"/>
    </source>
</evidence>
<protein>
    <submittedName>
        <fullName evidence="4">Putative transcription regulator protein</fullName>
    </submittedName>
</protein>
<dbReference type="Pfam" id="PF00392">
    <property type="entry name" value="GntR"/>
    <property type="match status" value="1"/>
</dbReference>
<keyword evidence="1" id="KW-0805">Transcription regulation</keyword>
<dbReference type="InterPro" id="IPR000524">
    <property type="entry name" value="Tscrpt_reg_HTH_GntR"/>
</dbReference>
<dbReference type="PROSITE" id="PS50949">
    <property type="entry name" value="HTH_GNTR"/>
    <property type="match status" value="1"/>
</dbReference>
<sequence length="99" mass="10598">MKHDRPIAAQIVDLIQADGLEAGVHLPAQRLADRLRVSRSPVNEALALLHEKGILMRETNRGDFVARAVTAPATAVASALGLDEADLVSRAYFQVADDG</sequence>
<evidence type="ECO:0000256" key="2">
    <source>
        <dbReference type="ARBA" id="ARBA00023125"/>
    </source>
</evidence>
<keyword evidence="3" id="KW-0804">Transcription</keyword>
<evidence type="ECO:0000256" key="1">
    <source>
        <dbReference type="ARBA" id="ARBA00023015"/>
    </source>
</evidence>
<dbReference type="SUPFAM" id="SSF46785">
    <property type="entry name" value="Winged helix' DNA-binding domain"/>
    <property type="match status" value="1"/>
</dbReference>
<dbReference type="GO" id="GO:0003700">
    <property type="term" value="F:DNA-binding transcription factor activity"/>
    <property type="evidence" value="ECO:0007669"/>
    <property type="project" value="InterPro"/>
</dbReference>